<name>A0ABW8DKR9_9PSED</name>
<evidence type="ECO:0000313" key="1">
    <source>
        <dbReference type="EMBL" id="MFJ2287819.1"/>
    </source>
</evidence>
<gene>
    <name evidence="1" type="ORF">ACIOUF_15885</name>
</gene>
<accession>A0ABW8DKR9</accession>
<keyword evidence="2" id="KW-1185">Reference proteome</keyword>
<evidence type="ECO:0000313" key="2">
    <source>
        <dbReference type="Proteomes" id="UP001617296"/>
    </source>
</evidence>
<dbReference type="Proteomes" id="UP001617296">
    <property type="component" value="Unassembled WGS sequence"/>
</dbReference>
<protein>
    <submittedName>
        <fullName evidence="1">Uncharacterized protein</fullName>
    </submittedName>
</protein>
<dbReference type="EMBL" id="JBIUVY010000025">
    <property type="protein sequence ID" value="MFJ2287819.1"/>
    <property type="molecule type" value="Genomic_DNA"/>
</dbReference>
<dbReference type="RefSeq" id="WP_401232680.1">
    <property type="nucleotide sequence ID" value="NZ_JBIUVY010000025.1"/>
</dbReference>
<reference evidence="1 2" key="1">
    <citation type="submission" date="2024-10" db="EMBL/GenBank/DDBJ databases">
        <title>The Natural Products Discovery Center: Release of the First 8490 Sequenced Strains for Exploring Actinobacteria Biosynthetic Diversity.</title>
        <authorList>
            <person name="Kalkreuter E."/>
            <person name="Kautsar S.A."/>
            <person name="Yang D."/>
            <person name="Bader C.D."/>
            <person name="Teijaro C.N."/>
            <person name="Fluegel L."/>
            <person name="Davis C.M."/>
            <person name="Simpson J.R."/>
            <person name="Lauterbach L."/>
            <person name="Steele A.D."/>
            <person name="Gui C."/>
            <person name="Meng S."/>
            <person name="Li G."/>
            <person name="Viehrig K."/>
            <person name="Ye F."/>
            <person name="Su P."/>
            <person name="Kiefer A.F."/>
            <person name="Nichols A."/>
            <person name="Cepeda A.J."/>
            <person name="Yan W."/>
            <person name="Fan B."/>
            <person name="Jiang Y."/>
            <person name="Adhikari A."/>
            <person name="Zheng C.-J."/>
            <person name="Schuster L."/>
            <person name="Cowan T.M."/>
            <person name="Smanski M.J."/>
            <person name="Chevrette M.G."/>
            <person name="De Carvalho L.P.S."/>
            <person name="Shen B."/>
        </authorList>
    </citation>
    <scope>NUCLEOTIDE SEQUENCE [LARGE SCALE GENOMIC DNA]</scope>
    <source>
        <strain evidence="1 2">NPDC087689</strain>
    </source>
</reference>
<proteinExistence type="predicted"/>
<comment type="caution">
    <text evidence="1">The sequence shown here is derived from an EMBL/GenBank/DDBJ whole genome shotgun (WGS) entry which is preliminary data.</text>
</comment>
<organism evidence="1 2">
    <name type="scientific">Pseudomonas iridis</name>
    <dbReference type="NCBI Taxonomy" id="2710587"/>
    <lineage>
        <taxon>Bacteria</taxon>
        <taxon>Pseudomonadati</taxon>
        <taxon>Pseudomonadota</taxon>
        <taxon>Gammaproteobacteria</taxon>
        <taxon>Pseudomonadales</taxon>
        <taxon>Pseudomonadaceae</taxon>
        <taxon>Pseudomonas</taxon>
    </lineage>
</organism>
<sequence length="236" mass="25626">MYIRMSQNCCRVIVLKSVSVSVLAFDANQKPLKGVRKSTTIQIASFDLVEPIVHPEISSEKAAEFEAWRSAQVSRIQNAFIDAAAVGKLGGTPVLKTRTGFGDPLAKVGEFSGLVEPIIEVQIGLIKSAMSGQKSFSKPAEGTRTLADEMNPEAISEAMIELAEKITRFIHLSKKKGTDLFSIDQTLDIRRAYSALGCATDGRGIGHTVAKKLIKGRNAAKEGFDLFTVLKKRVTE</sequence>